<organism evidence="6 7">
    <name type="scientific">Malassezia furfur</name>
    <name type="common">Pityriasis versicolor infection agent</name>
    <name type="synonym">Pityrosporum furfur</name>
    <dbReference type="NCBI Taxonomy" id="55194"/>
    <lineage>
        <taxon>Eukaryota</taxon>
        <taxon>Fungi</taxon>
        <taxon>Dikarya</taxon>
        <taxon>Basidiomycota</taxon>
        <taxon>Ustilaginomycotina</taxon>
        <taxon>Malasseziomycetes</taxon>
        <taxon>Malasseziales</taxon>
        <taxon>Malasseziaceae</taxon>
        <taxon>Malassezia</taxon>
    </lineage>
</organism>
<evidence type="ECO:0000313" key="6">
    <source>
        <dbReference type="EMBL" id="WFD48561.1"/>
    </source>
</evidence>
<feature type="domain" description="Yippee" evidence="5">
    <location>
        <begin position="13"/>
        <end position="110"/>
    </location>
</feature>
<evidence type="ECO:0000256" key="4">
    <source>
        <dbReference type="RuleBase" id="RU110713"/>
    </source>
</evidence>
<protein>
    <recommendedName>
        <fullName evidence="4">Protein yippee-like</fullName>
    </recommendedName>
</protein>
<sequence>MGMKHKEYLQSQYIYGCAKCKTHLTTLEALISKEFNGQMGRAYLFDKVVNVDLGEADDRHMRTGKHTVRDVACSRCKSYLGWKYDRAFVSAEKYKEGKFILEITLLDDVV</sequence>
<keyword evidence="2" id="KW-0479">Metal-binding</keyword>
<gene>
    <name evidence="6" type="ORF">GLX27_003231</name>
</gene>
<evidence type="ECO:0000259" key="5">
    <source>
        <dbReference type="PROSITE" id="PS51792"/>
    </source>
</evidence>
<dbReference type="PROSITE" id="PS51792">
    <property type="entry name" value="YIPPEE"/>
    <property type="match status" value="1"/>
</dbReference>
<dbReference type="InterPro" id="IPR034751">
    <property type="entry name" value="Yippee"/>
</dbReference>
<dbReference type="Proteomes" id="UP000818624">
    <property type="component" value="Chromosome 3"/>
</dbReference>
<reference evidence="6 7" key="1">
    <citation type="journal article" date="2020" name="Elife">
        <title>Loss of centromere function drives karyotype evolution in closely related Malassezia species.</title>
        <authorList>
            <person name="Sankaranarayanan S.R."/>
            <person name="Ianiri G."/>
            <person name="Coelho M.A."/>
            <person name="Reza M.H."/>
            <person name="Thimmappa B.C."/>
            <person name="Ganguly P."/>
            <person name="Vadnala R.N."/>
            <person name="Sun S."/>
            <person name="Siddharthan R."/>
            <person name="Tellgren-Roth C."/>
            <person name="Dawson T.L."/>
            <person name="Heitman J."/>
            <person name="Sanyal K."/>
        </authorList>
    </citation>
    <scope>NUCLEOTIDE SEQUENCE [LARGE SCALE GENOMIC DNA]</scope>
    <source>
        <strain evidence="6">CBS14141</strain>
    </source>
</reference>
<name>A0ABY8ESV9_MALFU</name>
<dbReference type="PANTHER" id="PTHR13848">
    <property type="entry name" value="PROTEIN YIPPEE-LIKE CG15309-RELATED"/>
    <property type="match status" value="1"/>
</dbReference>
<evidence type="ECO:0000256" key="3">
    <source>
        <dbReference type="ARBA" id="ARBA00022833"/>
    </source>
</evidence>
<evidence type="ECO:0000256" key="2">
    <source>
        <dbReference type="ARBA" id="ARBA00022723"/>
    </source>
</evidence>
<evidence type="ECO:0000256" key="1">
    <source>
        <dbReference type="ARBA" id="ARBA00005613"/>
    </source>
</evidence>
<dbReference type="InterPro" id="IPR004910">
    <property type="entry name" value="Yippee/Mis18/Cereblon"/>
</dbReference>
<comment type="similarity">
    <text evidence="1 4">Belongs to the yippee family.</text>
</comment>
<dbReference type="InterPro" id="IPR039058">
    <property type="entry name" value="Yippee_fam"/>
</dbReference>
<keyword evidence="7" id="KW-1185">Reference proteome</keyword>
<accession>A0ABY8ESV9</accession>
<evidence type="ECO:0000313" key="7">
    <source>
        <dbReference type="Proteomes" id="UP000818624"/>
    </source>
</evidence>
<dbReference type="Pfam" id="PF03226">
    <property type="entry name" value="Yippee-Mis18"/>
    <property type="match status" value="1"/>
</dbReference>
<keyword evidence="3" id="KW-0862">Zinc</keyword>
<dbReference type="EMBL" id="CP046236">
    <property type="protein sequence ID" value="WFD48561.1"/>
    <property type="molecule type" value="Genomic_DNA"/>
</dbReference>
<proteinExistence type="inferred from homology"/>